<dbReference type="EnsemblPlants" id="KQK86848">
    <property type="protein sequence ID" value="KQK86848"/>
    <property type="gene ID" value="SETIT_039298mg"/>
</dbReference>
<dbReference type="PANTHER" id="PTHR35828">
    <property type="entry name" value="OS08G0203800 PROTEIN-RELATED"/>
    <property type="match status" value="1"/>
</dbReference>
<dbReference type="STRING" id="4555.K4AK75"/>
<sequence length="256" mass="28359">MEVPLDLLLDIVARLHDAATIVRCAAASRHLRRGILEPSFRRLLDLRAAASSGPPDPVVAASYEIVDHHDRSCRDNDVIETARRLRLDSSLLGSHSFMSSRFELLDGDLRVCNTFTGHVTSLPPPSGLSVGRDDGCYIYRCAFLAIDVADASFVLLVMDVKLRPRTFWLEDGEWGPLRRLSSPSHAAVVGDTVHWLCIKTDFGRFPSLRSPFHSTRQNRLVILALEADAVDTAEVIELPQACLESFGRRITTSSPD</sequence>
<dbReference type="PANTHER" id="PTHR35828:SF28">
    <property type="entry name" value="F-BOX DOMAIN CONTAINING PROTEIN"/>
    <property type="match status" value="1"/>
</dbReference>
<dbReference type="EMBL" id="AGNK02005345">
    <property type="status" value="NOT_ANNOTATED_CDS"/>
    <property type="molecule type" value="Genomic_DNA"/>
</dbReference>
<name>K4AK75_SETIT</name>
<dbReference type="InterPro" id="IPR036047">
    <property type="entry name" value="F-box-like_dom_sf"/>
</dbReference>
<evidence type="ECO:0000259" key="1">
    <source>
        <dbReference type="Pfam" id="PF24523"/>
    </source>
</evidence>
<dbReference type="OMA" id="VKRCHIL"/>
<keyword evidence="3" id="KW-1185">Reference proteome</keyword>
<dbReference type="SUPFAM" id="SSF81383">
    <property type="entry name" value="F-box domain"/>
    <property type="match status" value="1"/>
</dbReference>
<dbReference type="Pfam" id="PF24523">
    <property type="entry name" value="DUF7595"/>
    <property type="match status" value="1"/>
</dbReference>
<reference evidence="2" key="2">
    <citation type="submission" date="2018-08" db="UniProtKB">
        <authorList>
            <consortium name="EnsemblPlants"/>
        </authorList>
    </citation>
    <scope>IDENTIFICATION</scope>
    <source>
        <strain evidence="2">Yugu1</strain>
    </source>
</reference>
<organism evidence="2 3">
    <name type="scientific">Setaria italica</name>
    <name type="common">Foxtail millet</name>
    <name type="synonym">Panicum italicum</name>
    <dbReference type="NCBI Taxonomy" id="4555"/>
    <lineage>
        <taxon>Eukaryota</taxon>
        <taxon>Viridiplantae</taxon>
        <taxon>Streptophyta</taxon>
        <taxon>Embryophyta</taxon>
        <taxon>Tracheophyta</taxon>
        <taxon>Spermatophyta</taxon>
        <taxon>Magnoliopsida</taxon>
        <taxon>Liliopsida</taxon>
        <taxon>Poales</taxon>
        <taxon>Poaceae</taxon>
        <taxon>PACMAD clade</taxon>
        <taxon>Panicoideae</taxon>
        <taxon>Panicodae</taxon>
        <taxon>Paniceae</taxon>
        <taxon>Cenchrinae</taxon>
        <taxon>Setaria</taxon>
    </lineage>
</organism>
<dbReference type="AlphaFoldDB" id="K4AK75"/>
<dbReference type="InterPro" id="IPR056016">
    <property type="entry name" value="DUF7595"/>
</dbReference>
<protein>
    <recommendedName>
        <fullName evidence="1">DUF7595 domain-containing protein</fullName>
    </recommendedName>
</protein>
<accession>K4AK75</accession>
<proteinExistence type="predicted"/>
<dbReference type="InParanoid" id="K4AK75"/>
<evidence type="ECO:0000313" key="3">
    <source>
        <dbReference type="Proteomes" id="UP000004995"/>
    </source>
</evidence>
<dbReference type="Proteomes" id="UP000004995">
    <property type="component" value="Unassembled WGS sequence"/>
</dbReference>
<evidence type="ECO:0000313" key="2">
    <source>
        <dbReference type="EnsemblPlants" id="KQK86848"/>
    </source>
</evidence>
<dbReference type="Gramene" id="KQK86848">
    <property type="protein sequence ID" value="KQK86848"/>
    <property type="gene ID" value="SETIT_039298mg"/>
</dbReference>
<reference evidence="3" key="1">
    <citation type="journal article" date="2012" name="Nat. Biotechnol.">
        <title>Reference genome sequence of the model plant Setaria.</title>
        <authorList>
            <person name="Bennetzen J.L."/>
            <person name="Schmutz J."/>
            <person name="Wang H."/>
            <person name="Percifield R."/>
            <person name="Hawkins J."/>
            <person name="Pontaroli A.C."/>
            <person name="Estep M."/>
            <person name="Feng L."/>
            <person name="Vaughn J.N."/>
            <person name="Grimwood J."/>
            <person name="Jenkins J."/>
            <person name="Barry K."/>
            <person name="Lindquist E."/>
            <person name="Hellsten U."/>
            <person name="Deshpande S."/>
            <person name="Wang X."/>
            <person name="Wu X."/>
            <person name="Mitros T."/>
            <person name="Triplett J."/>
            <person name="Yang X."/>
            <person name="Ye C.Y."/>
            <person name="Mauro-Herrera M."/>
            <person name="Wang L."/>
            <person name="Li P."/>
            <person name="Sharma M."/>
            <person name="Sharma R."/>
            <person name="Ronald P.C."/>
            <person name="Panaud O."/>
            <person name="Kellogg E.A."/>
            <person name="Brutnell T.P."/>
            <person name="Doust A.N."/>
            <person name="Tuskan G.A."/>
            <person name="Rokhsar D."/>
            <person name="Devos K.M."/>
        </authorList>
    </citation>
    <scope>NUCLEOTIDE SEQUENCE [LARGE SCALE GENOMIC DNA]</scope>
    <source>
        <strain evidence="3">cv. Yugu1</strain>
    </source>
</reference>
<dbReference type="HOGENOM" id="CLU_1087414_0_0_1"/>
<feature type="domain" description="DUF7595" evidence="1">
    <location>
        <begin position="108"/>
        <end position="245"/>
    </location>
</feature>